<dbReference type="RefSeq" id="WP_233725829.1">
    <property type="nucleotide sequence ID" value="NZ_JAJVCN010000001.1"/>
</dbReference>
<dbReference type="Proteomes" id="UP001521150">
    <property type="component" value="Unassembled WGS sequence"/>
</dbReference>
<feature type="chain" id="PRO_5047449622" description="ARB-07466-like C-terminal domain-containing protein" evidence="1">
    <location>
        <begin position="27"/>
        <end position="255"/>
    </location>
</feature>
<protein>
    <recommendedName>
        <fullName evidence="2">ARB-07466-like C-terminal domain-containing protein</fullName>
    </recommendedName>
</protein>
<dbReference type="Pfam" id="PF26571">
    <property type="entry name" value="VldE"/>
    <property type="match status" value="1"/>
</dbReference>
<evidence type="ECO:0000313" key="3">
    <source>
        <dbReference type="EMBL" id="MCE7004302.1"/>
    </source>
</evidence>
<evidence type="ECO:0000256" key="1">
    <source>
        <dbReference type="SAM" id="SignalP"/>
    </source>
</evidence>
<feature type="domain" description="ARB-07466-like C-terminal" evidence="2">
    <location>
        <begin position="150"/>
        <end position="223"/>
    </location>
</feature>
<sequence>MLRRAAALLTTTAAMLAGLAVTPASAHTYSIISGHTVTVRSGPATTYGSKGSVTGGQRVAIACTVRGQSVTGPYGTTDVWDYIHLEGYISDAFVYTGVSGPVGPPCGSDQLHWDPSEMRLGVDQPGTRRLYNEMKAKPAWNLRGGDAHFAGIYVNKPGEHGEGRALDYWMDIDRPAEFQAGWNIANFMKDNARSYGVQTVIWNDKVWLASNPNAGWQEYDEIGNCGDSSKRCKHNDHVHISQNWAGAVLKTTHWM</sequence>
<reference evidence="3 4" key="1">
    <citation type="submission" date="2021-12" db="EMBL/GenBank/DDBJ databases">
        <title>Genome sequence of Kibdelosporangium philippinense ATCC 49844.</title>
        <authorList>
            <person name="Fedorov E.A."/>
            <person name="Omeragic M."/>
            <person name="Shalygina K.F."/>
            <person name="Maclea K.S."/>
        </authorList>
    </citation>
    <scope>NUCLEOTIDE SEQUENCE [LARGE SCALE GENOMIC DNA]</scope>
    <source>
        <strain evidence="3 4">ATCC 49844</strain>
    </source>
</reference>
<accession>A0ABS8ZEN6</accession>
<feature type="signal peptide" evidence="1">
    <location>
        <begin position="1"/>
        <end position="26"/>
    </location>
</feature>
<keyword evidence="1" id="KW-0732">Signal</keyword>
<organism evidence="3 4">
    <name type="scientific">Kibdelosporangium philippinense</name>
    <dbReference type="NCBI Taxonomy" id="211113"/>
    <lineage>
        <taxon>Bacteria</taxon>
        <taxon>Bacillati</taxon>
        <taxon>Actinomycetota</taxon>
        <taxon>Actinomycetes</taxon>
        <taxon>Pseudonocardiales</taxon>
        <taxon>Pseudonocardiaceae</taxon>
        <taxon>Kibdelosporangium</taxon>
    </lineage>
</organism>
<keyword evidence="4" id="KW-1185">Reference proteome</keyword>
<evidence type="ECO:0000313" key="4">
    <source>
        <dbReference type="Proteomes" id="UP001521150"/>
    </source>
</evidence>
<gene>
    <name evidence="3" type="ORF">LWC34_15870</name>
</gene>
<evidence type="ECO:0000259" key="2">
    <source>
        <dbReference type="Pfam" id="PF26571"/>
    </source>
</evidence>
<dbReference type="InterPro" id="IPR058593">
    <property type="entry name" value="ARB_07466-like_C"/>
</dbReference>
<comment type="caution">
    <text evidence="3">The sequence shown here is derived from an EMBL/GenBank/DDBJ whole genome shotgun (WGS) entry which is preliminary data.</text>
</comment>
<dbReference type="EMBL" id="JAJVCN010000001">
    <property type="protein sequence ID" value="MCE7004302.1"/>
    <property type="molecule type" value="Genomic_DNA"/>
</dbReference>
<proteinExistence type="predicted"/>
<name>A0ABS8ZEN6_9PSEU</name>